<evidence type="ECO:0000259" key="2">
    <source>
        <dbReference type="PROSITE" id="PS01124"/>
    </source>
</evidence>
<proteinExistence type="predicted"/>
<comment type="caution">
    <text evidence="3">The sequence shown here is derived from an EMBL/GenBank/DDBJ whole genome shotgun (WGS) entry which is preliminary data.</text>
</comment>
<dbReference type="Pfam" id="PF12625">
    <property type="entry name" value="Arabinose_bd"/>
    <property type="match status" value="1"/>
</dbReference>
<dbReference type="SMART" id="SM00342">
    <property type="entry name" value="HTH_ARAC"/>
    <property type="match status" value="1"/>
</dbReference>
<sequence>MSQSIPLIRAASIAPMHRWLVEAGHDPAPFMTRAGLEWISTGDPLLPIPLSGAVRLLVDIARTDGPDTPWRIARGRGGYEIGFIGAAALMGPTVRAGFRRLSQSMPVHSTHEIFAVQTDGPGITINDGWTLNLGEDEVLHYVQQYVASLVDMICSEATGFPTSIATLGLVPHPSEGVSHLEPFLGERVGGRKDRLLDIAIDGQVADCLMPESVRERASEIADPTVPPLKLGNCLADDVVTLLASMLPRTKPSVDAVAAAADMSSRTFKRRLREEGKSFSGLVEGTRASMAIARLEEPAPPLLKDLATELGYANQETLTRAMRRWTGKPPRELTSSS</sequence>
<evidence type="ECO:0000313" key="4">
    <source>
        <dbReference type="Proteomes" id="UP000239480"/>
    </source>
</evidence>
<dbReference type="EMBL" id="PVTD01000007">
    <property type="protein sequence ID" value="PRY22163.1"/>
    <property type="molecule type" value="Genomic_DNA"/>
</dbReference>
<gene>
    <name evidence="3" type="ORF">CLV78_10787</name>
</gene>
<dbReference type="PROSITE" id="PS01124">
    <property type="entry name" value="HTH_ARAC_FAMILY_2"/>
    <property type="match status" value="1"/>
</dbReference>
<organism evidence="3 4">
    <name type="scientific">Aliiruegeria haliotis</name>
    <dbReference type="NCBI Taxonomy" id="1280846"/>
    <lineage>
        <taxon>Bacteria</taxon>
        <taxon>Pseudomonadati</taxon>
        <taxon>Pseudomonadota</taxon>
        <taxon>Alphaproteobacteria</taxon>
        <taxon>Rhodobacterales</taxon>
        <taxon>Roseobacteraceae</taxon>
        <taxon>Aliiruegeria</taxon>
    </lineage>
</organism>
<dbReference type="AlphaFoldDB" id="A0A2T0RM21"/>
<feature type="domain" description="HTH araC/xylS-type" evidence="2">
    <location>
        <begin position="236"/>
        <end position="335"/>
    </location>
</feature>
<dbReference type="Proteomes" id="UP000239480">
    <property type="component" value="Unassembled WGS sequence"/>
</dbReference>
<dbReference type="InterPro" id="IPR032687">
    <property type="entry name" value="AraC-type_N"/>
</dbReference>
<accession>A0A2T0RM21</accession>
<dbReference type="GO" id="GO:0005829">
    <property type="term" value="C:cytosol"/>
    <property type="evidence" value="ECO:0007669"/>
    <property type="project" value="TreeGrafter"/>
</dbReference>
<dbReference type="PANTHER" id="PTHR47894:SF4">
    <property type="entry name" value="HTH-TYPE TRANSCRIPTIONAL REGULATOR GADX"/>
    <property type="match status" value="1"/>
</dbReference>
<dbReference type="Gene3D" id="1.10.10.60">
    <property type="entry name" value="Homeodomain-like"/>
    <property type="match status" value="1"/>
</dbReference>
<reference evidence="3 4" key="1">
    <citation type="submission" date="2018-03" db="EMBL/GenBank/DDBJ databases">
        <title>Genomic Encyclopedia of Archaeal and Bacterial Type Strains, Phase II (KMG-II): from individual species to whole genera.</title>
        <authorList>
            <person name="Goeker M."/>
        </authorList>
    </citation>
    <scope>NUCLEOTIDE SEQUENCE [LARGE SCALE GENOMIC DNA]</scope>
    <source>
        <strain evidence="3 4">DSM 29328</strain>
    </source>
</reference>
<dbReference type="InterPro" id="IPR018060">
    <property type="entry name" value="HTH_AraC"/>
</dbReference>
<dbReference type="GO" id="GO:0000976">
    <property type="term" value="F:transcription cis-regulatory region binding"/>
    <property type="evidence" value="ECO:0007669"/>
    <property type="project" value="TreeGrafter"/>
</dbReference>
<keyword evidence="4" id="KW-1185">Reference proteome</keyword>
<evidence type="ECO:0000313" key="3">
    <source>
        <dbReference type="EMBL" id="PRY22163.1"/>
    </source>
</evidence>
<dbReference type="PANTHER" id="PTHR47894">
    <property type="entry name" value="HTH-TYPE TRANSCRIPTIONAL REGULATOR GADX"/>
    <property type="match status" value="1"/>
</dbReference>
<dbReference type="Pfam" id="PF12833">
    <property type="entry name" value="HTH_18"/>
    <property type="match status" value="1"/>
</dbReference>
<protein>
    <submittedName>
        <fullName evidence="3">AraC-type transcriptional regulator</fullName>
    </submittedName>
</protein>
<dbReference type="GO" id="GO:0003700">
    <property type="term" value="F:DNA-binding transcription factor activity"/>
    <property type="evidence" value="ECO:0007669"/>
    <property type="project" value="InterPro"/>
</dbReference>
<keyword evidence="1" id="KW-0238">DNA-binding</keyword>
<name>A0A2T0RM21_9RHOB</name>
<evidence type="ECO:0000256" key="1">
    <source>
        <dbReference type="ARBA" id="ARBA00023125"/>
    </source>
</evidence>